<keyword evidence="4" id="KW-1185">Reference proteome</keyword>
<dbReference type="InterPro" id="IPR001646">
    <property type="entry name" value="5peptide_repeat"/>
</dbReference>
<keyword evidence="2" id="KW-0812">Transmembrane</keyword>
<dbReference type="RefSeq" id="WP_396685569.1">
    <property type="nucleotide sequence ID" value="NZ_JBIRPU010000039.1"/>
</dbReference>
<comment type="caution">
    <text evidence="3">The sequence shown here is derived from an EMBL/GenBank/DDBJ whole genome shotgun (WGS) entry which is preliminary data.</text>
</comment>
<reference evidence="3 4" key="1">
    <citation type="submission" date="2024-10" db="EMBL/GenBank/DDBJ databases">
        <title>The Natural Products Discovery Center: Release of the First 8490 Sequenced Strains for Exploring Actinobacteria Biosynthetic Diversity.</title>
        <authorList>
            <person name="Kalkreuter E."/>
            <person name="Kautsar S.A."/>
            <person name="Yang D."/>
            <person name="Bader C.D."/>
            <person name="Teijaro C.N."/>
            <person name="Fluegel L."/>
            <person name="Davis C.M."/>
            <person name="Simpson J.R."/>
            <person name="Lauterbach L."/>
            <person name="Steele A.D."/>
            <person name="Gui C."/>
            <person name="Meng S."/>
            <person name="Li G."/>
            <person name="Viehrig K."/>
            <person name="Ye F."/>
            <person name="Su P."/>
            <person name="Kiefer A.F."/>
            <person name="Nichols A."/>
            <person name="Cepeda A.J."/>
            <person name="Yan W."/>
            <person name="Fan B."/>
            <person name="Jiang Y."/>
            <person name="Adhikari A."/>
            <person name="Zheng C.-J."/>
            <person name="Schuster L."/>
            <person name="Cowan T.M."/>
            <person name="Smanski M.J."/>
            <person name="Chevrette M.G."/>
            <person name="De Carvalho L.P.S."/>
            <person name="Shen B."/>
        </authorList>
    </citation>
    <scope>NUCLEOTIDE SEQUENCE [LARGE SCALE GENOMIC DNA]</scope>
    <source>
        <strain evidence="3 4">NPDC021253</strain>
    </source>
</reference>
<protein>
    <submittedName>
        <fullName evidence="3">Pentapeptide repeat-containing protein</fullName>
    </submittedName>
</protein>
<keyword evidence="2" id="KW-1133">Transmembrane helix</keyword>
<feature type="transmembrane region" description="Helical" evidence="2">
    <location>
        <begin position="53"/>
        <end position="71"/>
    </location>
</feature>
<keyword evidence="2" id="KW-0472">Membrane</keyword>
<evidence type="ECO:0000313" key="3">
    <source>
        <dbReference type="EMBL" id="MFI0796973.1"/>
    </source>
</evidence>
<sequence>MSERLQVSWAVRGFPRRPPLRQMLAVGLLVVAVVLLAPGWWCQVAFSAARWVGRFWPVVVLVLLAAVLLAGGRRRKIRMAVGRRPRTPAMPFLVHVVLLLVVAAAVAGVVGVLLWRVLGQPAVGAAPGQQPTPVAPAATTWSAQEALDAVKIVLTVVGGVGAVVALTASYRRQRLSEVEAYREDTKVMLDRFCKSAELLGSPESAVRTASVYAFAALANDAPEARQGCIDVLCAYLRQPYRSRSEGDRFGATSQDQAGQAHATTDRADAGGDLRQERSVRLTIIRLIRDNLHLPDDDPRTWRGHDFNFSGAVLDGADFSGATFNGAGAVTFADATITGPISFDGATFAGGTVSFDGARFAGGGISLTGANFNGGVVDLSGIDEGQPPPASELWPARHPVPVGLRLPPSALRGQPEPHPHRTPPAPGGITAGHSG</sequence>
<feature type="transmembrane region" description="Helical" evidence="2">
    <location>
        <begin position="92"/>
        <end position="115"/>
    </location>
</feature>
<evidence type="ECO:0000313" key="4">
    <source>
        <dbReference type="Proteomes" id="UP001611075"/>
    </source>
</evidence>
<feature type="region of interest" description="Disordered" evidence="1">
    <location>
        <begin position="244"/>
        <end position="271"/>
    </location>
</feature>
<name>A0ABW7SY55_9ACTN</name>
<feature type="transmembrane region" description="Helical" evidence="2">
    <location>
        <begin position="20"/>
        <end position="41"/>
    </location>
</feature>
<accession>A0ABW7SY55</accession>
<dbReference type="SUPFAM" id="SSF141571">
    <property type="entry name" value="Pentapeptide repeat-like"/>
    <property type="match status" value="1"/>
</dbReference>
<dbReference type="Gene3D" id="2.160.20.80">
    <property type="entry name" value="E3 ubiquitin-protein ligase SopA"/>
    <property type="match status" value="1"/>
</dbReference>
<evidence type="ECO:0000256" key="1">
    <source>
        <dbReference type="SAM" id="MobiDB-lite"/>
    </source>
</evidence>
<dbReference type="EMBL" id="JBIRPU010000039">
    <property type="protein sequence ID" value="MFI0796973.1"/>
    <property type="molecule type" value="Genomic_DNA"/>
</dbReference>
<evidence type="ECO:0000256" key="2">
    <source>
        <dbReference type="SAM" id="Phobius"/>
    </source>
</evidence>
<dbReference type="Pfam" id="PF13576">
    <property type="entry name" value="Pentapeptide_3"/>
    <property type="match status" value="1"/>
</dbReference>
<gene>
    <name evidence="3" type="ORF">ACH4OY_30460</name>
</gene>
<feature type="region of interest" description="Disordered" evidence="1">
    <location>
        <begin position="406"/>
        <end position="434"/>
    </location>
</feature>
<organism evidence="3 4">
    <name type="scientific">Micromonospora rubida</name>
    <dbReference type="NCBI Taxonomy" id="2697657"/>
    <lineage>
        <taxon>Bacteria</taxon>
        <taxon>Bacillati</taxon>
        <taxon>Actinomycetota</taxon>
        <taxon>Actinomycetes</taxon>
        <taxon>Micromonosporales</taxon>
        <taxon>Micromonosporaceae</taxon>
        <taxon>Micromonospora</taxon>
    </lineage>
</organism>
<dbReference type="Proteomes" id="UP001611075">
    <property type="component" value="Unassembled WGS sequence"/>
</dbReference>
<proteinExistence type="predicted"/>